<feature type="transmembrane region" description="Helical" evidence="1">
    <location>
        <begin position="7"/>
        <end position="28"/>
    </location>
</feature>
<dbReference type="EMBL" id="JACVFC010000002">
    <property type="protein sequence ID" value="MBC9931851.1"/>
    <property type="molecule type" value="Genomic_DNA"/>
</dbReference>
<evidence type="ECO:0000313" key="3">
    <source>
        <dbReference type="Proteomes" id="UP000659124"/>
    </source>
</evidence>
<keyword evidence="3" id="KW-1185">Reference proteome</keyword>
<gene>
    <name evidence="2" type="ORF">ICL07_15810</name>
</gene>
<comment type="caution">
    <text evidence="2">The sequence shown here is derived from an EMBL/GenBank/DDBJ whole genome shotgun (WGS) entry which is preliminary data.</text>
</comment>
<protein>
    <submittedName>
        <fullName evidence="2">Uncharacterized protein</fullName>
    </submittedName>
</protein>
<accession>A0ABR7TMY9</accession>
<dbReference type="Proteomes" id="UP000659124">
    <property type="component" value="Unassembled WGS sequence"/>
</dbReference>
<keyword evidence="1" id="KW-0472">Membrane</keyword>
<dbReference type="RefSeq" id="WP_188088997.1">
    <property type="nucleotide sequence ID" value="NZ_JACVFC010000002.1"/>
</dbReference>
<sequence>MKKLVKYSLIFLGSVLLLLLLLIGGFWISSERKFRQAEEDGEKYSRLCDTIKVITEKPEIRFVGFKPREIGQLRFKILRGGQFIRDTLVKPRFNYSSTDSTYFTMSMPYDIFLKTDTVVATTAGGLQYYISGYHHYAYLHHGMMGYLGSHDCRFAEGCVINNEPSSGALVKNDGWLHPEKELLKKLIQPDTPAFDSVSANAAISYEKAGEIFQENRLDKQSASRITYRLELGEEGNFYVFGEEVNGHIDIVKINMQTGACERTKK</sequence>
<evidence type="ECO:0000256" key="1">
    <source>
        <dbReference type="SAM" id="Phobius"/>
    </source>
</evidence>
<keyword evidence="1" id="KW-0812">Transmembrane</keyword>
<keyword evidence="1" id="KW-1133">Transmembrane helix</keyword>
<organism evidence="2 3">
    <name type="scientific">Chitinophaga qingshengii</name>
    <dbReference type="NCBI Taxonomy" id="1569794"/>
    <lineage>
        <taxon>Bacteria</taxon>
        <taxon>Pseudomonadati</taxon>
        <taxon>Bacteroidota</taxon>
        <taxon>Chitinophagia</taxon>
        <taxon>Chitinophagales</taxon>
        <taxon>Chitinophagaceae</taxon>
        <taxon>Chitinophaga</taxon>
    </lineage>
</organism>
<proteinExistence type="predicted"/>
<evidence type="ECO:0000313" key="2">
    <source>
        <dbReference type="EMBL" id="MBC9931851.1"/>
    </source>
</evidence>
<reference evidence="2 3" key="1">
    <citation type="submission" date="2020-09" db="EMBL/GenBank/DDBJ databases">
        <title>Genome sequences of type strains of Chitinophaga qingshengii and Chitinophaga varians.</title>
        <authorList>
            <person name="Kittiwongwattana C."/>
        </authorList>
    </citation>
    <scope>NUCLEOTIDE SEQUENCE [LARGE SCALE GENOMIC DNA]</scope>
    <source>
        <strain evidence="2 3">JCM 30026</strain>
    </source>
</reference>
<name>A0ABR7TMY9_9BACT</name>